<gene>
    <name evidence="4" type="primary">LOC109467628</name>
</gene>
<feature type="domain" description="NIPSNAP" evidence="2">
    <location>
        <begin position="181"/>
        <end position="208"/>
    </location>
</feature>
<protein>
    <submittedName>
        <fullName evidence="4">Protein NipSnap homolog 1-like isoform X1</fullName>
    </submittedName>
</protein>
<dbReference type="Proteomes" id="UP000515135">
    <property type="component" value="Unplaced"/>
</dbReference>
<dbReference type="Pfam" id="PF07978">
    <property type="entry name" value="NIPSNAP"/>
    <property type="match status" value="3"/>
</dbReference>
<sequence>MAATMGRLTSVLRQQANSTVCRPLFTSTAVHDEKAEGGKSWFTKLFPEKIQAPTDAHSRLLTAKDLVYEMQIHDVKPEYFEQYKEMTEEYYPRIHQSSEFPGEVKGSWYTAFGYQDQAVHLWIYRDGYDGVTRSEEALLGDKEMRQFIEKRQNMLRARSNQLLLEFSFWGEPQPREGFNVYEMRSYQLKPGTMIEWGNNWAKAIPIRRGYTEREVNDLRRKHGADWARGIQHRQENSEAVGGFFSQIGPLYCVHHLWAYKDLQARKATRESAWRKPGWDQCVSYTVPLIRKMESRVMHPAPFSPLQ</sequence>
<evidence type="ECO:0000313" key="4">
    <source>
        <dbReference type="RefSeq" id="XP_019621219.1"/>
    </source>
</evidence>
<organism evidence="3 4">
    <name type="scientific">Branchiostoma belcheri</name>
    <name type="common">Amphioxus</name>
    <dbReference type="NCBI Taxonomy" id="7741"/>
    <lineage>
        <taxon>Eukaryota</taxon>
        <taxon>Metazoa</taxon>
        <taxon>Chordata</taxon>
        <taxon>Cephalochordata</taxon>
        <taxon>Leptocardii</taxon>
        <taxon>Amphioxiformes</taxon>
        <taxon>Branchiostomatidae</taxon>
        <taxon>Branchiostoma</taxon>
    </lineage>
</organism>
<reference evidence="4" key="1">
    <citation type="submission" date="2025-08" db="UniProtKB">
        <authorList>
            <consortium name="RefSeq"/>
        </authorList>
    </citation>
    <scope>IDENTIFICATION</scope>
    <source>
        <tissue evidence="4">Gonad</tissue>
    </source>
</reference>
<comment type="similarity">
    <text evidence="1">Belongs to the NipSnap family.</text>
</comment>
<dbReference type="InterPro" id="IPR011008">
    <property type="entry name" value="Dimeric_a/b-barrel"/>
</dbReference>
<dbReference type="SUPFAM" id="SSF54909">
    <property type="entry name" value="Dimeric alpha+beta barrel"/>
    <property type="match status" value="3"/>
</dbReference>
<proteinExistence type="inferred from homology"/>
<dbReference type="Gene3D" id="3.30.70.100">
    <property type="match status" value="2"/>
</dbReference>
<dbReference type="PANTHER" id="PTHR21017">
    <property type="entry name" value="NIPSNAP-RELATED"/>
    <property type="match status" value="1"/>
</dbReference>
<dbReference type="GeneID" id="109467628"/>
<dbReference type="GO" id="GO:0000423">
    <property type="term" value="P:mitophagy"/>
    <property type="evidence" value="ECO:0007669"/>
    <property type="project" value="UniProtKB-ARBA"/>
</dbReference>
<dbReference type="GO" id="GO:0005739">
    <property type="term" value="C:mitochondrion"/>
    <property type="evidence" value="ECO:0007669"/>
    <property type="project" value="TreeGrafter"/>
</dbReference>
<dbReference type="AlphaFoldDB" id="A0A6P4YH14"/>
<dbReference type="InterPro" id="IPR012577">
    <property type="entry name" value="NIPSNAP"/>
</dbReference>
<feature type="domain" description="NIPSNAP" evidence="2">
    <location>
        <begin position="223"/>
        <end position="304"/>
    </location>
</feature>
<dbReference type="PANTHER" id="PTHR21017:SF17">
    <property type="entry name" value="PROTEIN NIPSNAP"/>
    <property type="match status" value="1"/>
</dbReference>
<feature type="domain" description="NIPSNAP" evidence="2">
    <location>
        <begin position="68"/>
        <end position="168"/>
    </location>
</feature>
<evidence type="ECO:0000313" key="3">
    <source>
        <dbReference type="Proteomes" id="UP000515135"/>
    </source>
</evidence>
<dbReference type="KEGG" id="bbel:109467628"/>
<keyword evidence="3" id="KW-1185">Reference proteome</keyword>
<accession>A0A6P4YH14</accession>
<dbReference type="RefSeq" id="XP_019621219.1">
    <property type="nucleotide sequence ID" value="XM_019765660.1"/>
</dbReference>
<name>A0A6P4YH14_BRABE</name>
<dbReference type="OrthoDB" id="10262843at2759"/>
<dbReference type="FunFam" id="3.30.70.100:FF:000007">
    <property type="entry name" value="protein NipSnap homolog 2"/>
    <property type="match status" value="1"/>
</dbReference>
<evidence type="ECO:0000259" key="2">
    <source>
        <dbReference type="Pfam" id="PF07978"/>
    </source>
</evidence>
<dbReference type="InterPro" id="IPR051557">
    <property type="entry name" value="NipSnap_domain"/>
</dbReference>
<evidence type="ECO:0000256" key="1">
    <source>
        <dbReference type="ARBA" id="ARBA00005291"/>
    </source>
</evidence>